<proteinExistence type="predicted"/>
<accession>A0A7Y1QPY1</accession>
<gene>
    <name evidence="1" type="ORF">HBO33_30425</name>
</gene>
<reference evidence="1 2" key="1">
    <citation type="journal article" date="2020" name="Front. Microbiol.">
        <title>Genetic Organization of the aprX-lipA2 Operon Affects the Proteolytic Potential of Pseudomonas Species in Milk.</title>
        <authorList>
            <person name="Maier C."/>
            <person name="Huptas C."/>
            <person name="von Neubeck M."/>
            <person name="Scherer S."/>
            <person name="Wenning M."/>
            <person name="Lucking G."/>
        </authorList>
    </citation>
    <scope>NUCLEOTIDE SEQUENCE [LARGE SCALE GENOMIC DNA]</scope>
    <source>
        <strain evidence="1 2">G4779</strain>
    </source>
</reference>
<name>A0A7Y1QPY1_9PSED</name>
<sequence length="135" mass="15040">MQWHTRSNGQATAEEKALFTKFTGWGALEITNGVFPDQYCRYKDQSWQDLGARLKSASLKEYAQTRRSTQYAHYTSEPIIRSVYNALDRLGSNDGQVSLSRGAPIATAGAVPLLVQVMSRKIAPMRSAVRDAWAV</sequence>
<dbReference type="Proteomes" id="UP000542111">
    <property type="component" value="Unassembled WGS sequence"/>
</dbReference>
<dbReference type="EMBL" id="JAAQYP010000103">
    <property type="protein sequence ID" value="NNA99454.1"/>
    <property type="molecule type" value="Genomic_DNA"/>
</dbReference>
<evidence type="ECO:0000313" key="1">
    <source>
        <dbReference type="EMBL" id="NNA99454.1"/>
    </source>
</evidence>
<evidence type="ECO:0000313" key="2">
    <source>
        <dbReference type="Proteomes" id="UP000542111"/>
    </source>
</evidence>
<organism evidence="1 2">
    <name type="scientific">Pseudomonas gessardii</name>
    <dbReference type="NCBI Taxonomy" id="78544"/>
    <lineage>
        <taxon>Bacteria</taxon>
        <taxon>Pseudomonadati</taxon>
        <taxon>Pseudomonadota</taxon>
        <taxon>Gammaproteobacteria</taxon>
        <taxon>Pseudomonadales</taxon>
        <taxon>Pseudomonadaceae</taxon>
        <taxon>Pseudomonas</taxon>
    </lineage>
</organism>
<protein>
    <submittedName>
        <fullName evidence="1">Uncharacterized protein</fullName>
    </submittedName>
</protein>
<dbReference type="RefSeq" id="WP_169899482.1">
    <property type="nucleotide sequence ID" value="NZ_JAAQYP010000103.1"/>
</dbReference>
<comment type="caution">
    <text evidence="1">The sequence shown here is derived from an EMBL/GenBank/DDBJ whole genome shotgun (WGS) entry which is preliminary data.</text>
</comment>
<dbReference type="AlphaFoldDB" id="A0A7Y1QPY1"/>